<protein>
    <submittedName>
        <fullName evidence="1">Uncharacterized protein</fullName>
    </submittedName>
</protein>
<name>A0AAV4EMF5_9GAST</name>
<dbReference type="EMBL" id="BMAT01007310">
    <property type="protein sequence ID" value="GFR61921.1"/>
    <property type="molecule type" value="Genomic_DNA"/>
</dbReference>
<sequence>MSRARVVADHSHYLAYSEVTNAIWLGAVVRSNLGVEVSKQDQVLLVGIPLIFFFKFLKEDILDLRRRAEGRGVGAEDVSGTRGSVEEQRLVTLGPWKEVGLTKV</sequence>
<reference evidence="1 2" key="1">
    <citation type="journal article" date="2021" name="Elife">
        <title>Chloroplast acquisition without the gene transfer in kleptoplastic sea slugs, Plakobranchus ocellatus.</title>
        <authorList>
            <person name="Maeda T."/>
            <person name="Takahashi S."/>
            <person name="Yoshida T."/>
            <person name="Shimamura S."/>
            <person name="Takaki Y."/>
            <person name="Nagai Y."/>
            <person name="Toyoda A."/>
            <person name="Suzuki Y."/>
            <person name="Arimoto A."/>
            <person name="Ishii H."/>
            <person name="Satoh N."/>
            <person name="Nishiyama T."/>
            <person name="Hasebe M."/>
            <person name="Maruyama T."/>
            <person name="Minagawa J."/>
            <person name="Obokata J."/>
            <person name="Shigenobu S."/>
        </authorList>
    </citation>
    <scope>NUCLEOTIDE SEQUENCE [LARGE SCALE GENOMIC DNA]</scope>
</reference>
<proteinExistence type="predicted"/>
<keyword evidence="2" id="KW-1185">Reference proteome</keyword>
<evidence type="ECO:0000313" key="1">
    <source>
        <dbReference type="EMBL" id="GFR61921.1"/>
    </source>
</evidence>
<evidence type="ECO:0000313" key="2">
    <source>
        <dbReference type="Proteomes" id="UP000762676"/>
    </source>
</evidence>
<accession>A0AAV4EMF5</accession>
<dbReference type="Proteomes" id="UP000762676">
    <property type="component" value="Unassembled WGS sequence"/>
</dbReference>
<organism evidence="1 2">
    <name type="scientific">Elysia marginata</name>
    <dbReference type="NCBI Taxonomy" id="1093978"/>
    <lineage>
        <taxon>Eukaryota</taxon>
        <taxon>Metazoa</taxon>
        <taxon>Spiralia</taxon>
        <taxon>Lophotrochozoa</taxon>
        <taxon>Mollusca</taxon>
        <taxon>Gastropoda</taxon>
        <taxon>Heterobranchia</taxon>
        <taxon>Euthyneura</taxon>
        <taxon>Panpulmonata</taxon>
        <taxon>Sacoglossa</taxon>
        <taxon>Placobranchoidea</taxon>
        <taxon>Plakobranchidae</taxon>
        <taxon>Elysia</taxon>
    </lineage>
</organism>
<dbReference type="AlphaFoldDB" id="A0AAV4EMF5"/>
<gene>
    <name evidence="1" type="ORF">ElyMa_003570200</name>
</gene>
<comment type="caution">
    <text evidence="1">The sequence shown here is derived from an EMBL/GenBank/DDBJ whole genome shotgun (WGS) entry which is preliminary data.</text>
</comment>